<dbReference type="PROSITE" id="PS51384">
    <property type="entry name" value="FAD_FR"/>
    <property type="match status" value="1"/>
</dbReference>
<feature type="region of interest" description="Disordered" evidence="14">
    <location>
        <begin position="1"/>
        <end position="33"/>
    </location>
</feature>
<evidence type="ECO:0000256" key="12">
    <source>
        <dbReference type="ARBA" id="ARBA00023002"/>
    </source>
</evidence>
<evidence type="ECO:0000256" key="4">
    <source>
        <dbReference type="ARBA" id="ARBA00022559"/>
    </source>
</evidence>
<dbReference type="Gene3D" id="3.40.50.80">
    <property type="entry name" value="Nucleotide-binding domain of ferredoxin-NADP reductase (FNR) module"/>
    <property type="match status" value="1"/>
</dbReference>
<dbReference type="CDD" id="cd06186">
    <property type="entry name" value="NOX_Duox_like_FAD_NADP"/>
    <property type="match status" value="1"/>
</dbReference>
<dbReference type="InterPro" id="IPR013623">
    <property type="entry name" value="NADPH_Ox"/>
</dbReference>
<evidence type="ECO:0000256" key="11">
    <source>
        <dbReference type="ARBA" id="ARBA00022989"/>
    </source>
</evidence>
<dbReference type="Gene3D" id="2.40.30.10">
    <property type="entry name" value="Translation factors"/>
    <property type="match status" value="1"/>
</dbReference>
<evidence type="ECO:0000256" key="15">
    <source>
        <dbReference type="SAM" id="Phobius"/>
    </source>
</evidence>
<dbReference type="SUPFAM" id="SSF63380">
    <property type="entry name" value="Riboflavin synthase domain-like"/>
    <property type="match status" value="1"/>
</dbReference>
<reference evidence="18" key="1">
    <citation type="journal article" date="2018" name="Nat. Plants">
        <title>Whole-genome landscape of Medicago truncatula symbiotic genes.</title>
        <authorList>
            <person name="Pecrix Y."/>
            <person name="Gamas P."/>
            <person name="Carrere S."/>
        </authorList>
    </citation>
    <scope>NUCLEOTIDE SEQUENCE</scope>
    <source>
        <tissue evidence="18">Leaves</tissue>
    </source>
</reference>
<dbReference type="InterPro" id="IPR002048">
    <property type="entry name" value="EF_hand_dom"/>
</dbReference>
<keyword evidence="11 15" id="KW-1133">Transmembrane helix</keyword>
<evidence type="ECO:0000256" key="6">
    <source>
        <dbReference type="ARBA" id="ARBA00022692"/>
    </source>
</evidence>
<keyword evidence="9" id="KW-0106">Calcium</keyword>
<dbReference type="GO" id="GO:0004601">
    <property type="term" value="F:peroxidase activity"/>
    <property type="evidence" value="ECO:0007669"/>
    <property type="project" value="UniProtKB-KW"/>
</dbReference>
<dbReference type="PRINTS" id="PR00466">
    <property type="entry name" value="GP91PHOX"/>
</dbReference>
<dbReference type="InterPro" id="IPR013112">
    <property type="entry name" value="FAD-bd_8"/>
</dbReference>
<dbReference type="InterPro" id="IPR011992">
    <property type="entry name" value="EF-hand-dom_pair"/>
</dbReference>
<evidence type="ECO:0000256" key="13">
    <source>
        <dbReference type="ARBA" id="ARBA00023136"/>
    </source>
</evidence>
<dbReference type="InterPro" id="IPR013121">
    <property type="entry name" value="Fe_red_NAD-bd_6"/>
</dbReference>
<dbReference type="Proteomes" id="UP000265566">
    <property type="component" value="Chromosome 8"/>
</dbReference>
<comment type="similarity">
    <text evidence="2">Belongs to the RBOH (TC 5.B.1.3) family.</text>
</comment>
<dbReference type="Pfam" id="PF08030">
    <property type="entry name" value="NAD_binding_6"/>
    <property type="match status" value="1"/>
</dbReference>
<dbReference type="InterPro" id="IPR050369">
    <property type="entry name" value="RBOH/FRE"/>
</dbReference>
<evidence type="ECO:0000313" key="18">
    <source>
        <dbReference type="EMBL" id="RHN43218.1"/>
    </source>
</evidence>
<dbReference type="InterPro" id="IPR017938">
    <property type="entry name" value="Riboflavin_synthase-like_b-brl"/>
</dbReference>
<evidence type="ECO:0000256" key="5">
    <source>
        <dbReference type="ARBA" id="ARBA00022630"/>
    </source>
</evidence>
<keyword evidence="5" id="KW-0285">Flavoprotein</keyword>
<dbReference type="EC" id="1.6.3.1" evidence="18"/>
<evidence type="ECO:0000256" key="8">
    <source>
        <dbReference type="ARBA" id="ARBA00022827"/>
    </source>
</evidence>
<dbReference type="EMBL" id="PSQE01000008">
    <property type="protein sequence ID" value="RHN43218.1"/>
    <property type="molecule type" value="Genomic_DNA"/>
</dbReference>
<accession>A0A396GS74</accession>
<feature type="transmembrane region" description="Helical" evidence="15">
    <location>
        <begin position="482"/>
        <end position="501"/>
    </location>
</feature>
<protein>
    <submittedName>
        <fullName evidence="18">Putative NAD(P)H oxidase (H(2)O(2)-forming)</fullName>
        <ecNumber evidence="18">1.6.3.1</ecNumber>
    </submittedName>
</protein>
<feature type="domain" description="EF-hand" evidence="16">
    <location>
        <begin position="220"/>
        <end position="255"/>
    </location>
</feature>
<feature type="compositionally biased region" description="Polar residues" evidence="14">
    <location>
        <begin position="21"/>
        <end position="32"/>
    </location>
</feature>
<keyword evidence="10" id="KW-0521">NADP</keyword>
<keyword evidence="4" id="KW-0575">Peroxidase</keyword>
<dbReference type="PANTHER" id="PTHR11972:SF145">
    <property type="entry name" value="RESPIRATORY BURST OXIDASE-LIKE PROTEIN D"/>
    <property type="match status" value="1"/>
</dbReference>
<feature type="transmembrane region" description="Helical" evidence="15">
    <location>
        <begin position="344"/>
        <end position="362"/>
    </location>
</feature>
<dbReference type="GO" id="GO:0005509">
    <property type="term" value="F:calcium ion binding"/>
    <property type="evidence" value="ECO:0007669"/>
    <property type="project" value="InterPro"/>
</dbReference>
<dbReference type="PANTHER" id="PTHR11972">
    <property type="entry name" value="NADPH OXIDASE"/>
    <property type="match status" value="1"/>
</dbReference>
<dbReference type="InterPro" id="IPR000778">
    <property type="entry name" value="Cyt_b245_heavy_chain"/>
</dbReference>
<dbReference type="OrthoDB" id="167398at2759"/>
<dbReference type="Pfam" id="PF08414">
    <property type="entry name" value="NADPH_Ox"/>
    <property type="match status" value="1"/>
</dbReference>
<evidence type="ECO:0000259" key="16">
    <source>
        <dbReference type="PROSITE" id="PS50222"/>
    </source>
</evidence>
<keyword evidence="13 15" id="KW-0472">Membrane</keyword>
<feature type="transmembrane region" description="Helical" evidence="15">
    <location>
        <begin position="522"/>
        <end position="542"/>
    </location>
</feature>
<keyword evidence="8" id="KW-0274">FAD</keyword>
<dbReference type="FunFam" id="2.40.30.10:FF:000019">
    <property type="entry name" value="Respiratory burst oxidase homolog A"/>
    <property type="match status" value="1"/>
</dbReference>
<dbReference type="SUPFAM" id="SSF52343">
    <property type="entry name" value="Ferredoxin reductase-like, C-terminal NADP-linked domain"/>
    <property type="match status" value="1"/>
</dbReference>
<organism evidence="18">
    <name type="scientific">Medicago truncatula</name>
    <name type="common">Barrel medic</name>
    <name type="synonym">Medicago tribuloides</name>
    <dbReference type="NCBI Taxonomy" id="3880"/>
    <lineage>
        <taxon>Eukaryota</taxon>
        <taxon>Viridiplantae</taxon>
        <taxon>Streptophyta</taxon>
        <taxon>Embryophyta</taxon>
        <taxon>Tracheophyta</taxon>
        <taxon>Spermatophyta</taxon>
        <taxon>Magnoliopsida</taxon>
        <taxon>eudicotyledons</taxon>
        <taxon>Gunneridae</taxon>
        <taxon>Pentapetalae</taxon>
        <taxon>rosids</taxon>
        <taxon>fabids</taxon>
        <taxon>Fabales</taxon>
        <taxon>Fabaceae</taxon>
        <taxon>Papilionoideae</taxon>
        <taxon>50 kb inversion clade</taxon>
        <taxon>NPAAA clade</taxon>
        <taxon>Hologalegina</taxon>
        <taxon>IRL clade</taxon>
        <taxon>Trifolieae</taxon>
        <taxon>Medicago</taxon>
    </lineage>
</organism>
<keyword evidence="7" id="KW-0479">Metal-binding</keyword>
<dbReference type="Gramene" id="rna49758">
    <property type="protein sequence ID" value="RHN43218.1"/>
    <property type="gene ID" value="gene49758"/>
</dbReference>
<dbReference type="GO" id="GO:0016020">
    <property type="term" value="C:membrane"/>
    <property type="evidence" value="ECO:0007669"/>
    <property type="project" value="UniProtKB-SubCell"/>
</dbReference>
<sequence>MGGSSADLHHHESDIELIAPENSTKLSTTESKSVTDVDHNIEEDADYVEVTMDIQGDSVALHSVKTVTESDMGEGEHEKQSLTGNKLEKKKSFGASVVQNATIRIKQLKRLASFSKPEPAKRLERTKSAVAHALTGLKFISKTDVGAGWSEVEKVFDKLTVTTDGYLPRTLFAKCIGLNEESKAYAEMLFDTLARQRGIQGGSINKIQFREFWDCISDQSFDTRLKIFFDMVDKDADGRITEEEIKNIICLSATANKLSNIQKQAEEYAALIMEELDPDDTGYILIGNLETLLLHGPEETTRGESKYLSQMLSQKLRPTFEGNPIKRWYRDTKYFFQDNWRRSWVFALWIGVMLGLFAFKFVQYRRRSAYKVMGHCVCMAKGAAETLKLNMAIILLPVCRNTITWLRNKTKLGAFVPFDDGLNFHKMIALAIAIGVGIHAIYHLACDFPRILHASNEKYKLIEPFFGEKPTNYWHFVKSWEGVTGILMVVLMAIAFTLANTRFRRNRTKLPKPFNKLTGFNAFWYSHHLFIIVYAMLIIHGTKLYLTKEWNHKTTWMYLAIPITIYGLERLIRALRSSIKSVRILKVAVYPGNVLAINMSKPQGFSYKSGQYMLVNCAAVSPLEWHPFSITSAPNDDYLSVHIKILGDWTRSLKTKFSQACQPAINGQSGLLRAECLKGDNSPSTFPKVLIDGPYGAPAQDYREYEVVLLVGLGIGATPMISILKDMVNNFKAMEEEDGFAMEEGSPMTPNQKDSRFSDFKTRRAYFYWVTREQGSFDWFKGVMNDVAEEDRRGLIELHSYCTSVYEQGDARSALIAMVQSINHAKHGVDVVSGTRVMSHFAKPNWRTVYKRIALNHPEAQVGVFYCGPSTLTHELRQLSLDFSHNTSTKFDFHKENF</sequence>
<evidence type="ECO:0000256" key="9">
    <source>
        <dbReference type="ARBA" id="ARBA00022837"/>
    </source>
</evidence>
<evidence type="ECO:0000256" key="2">
    <source>
        <dbReference type="ARBA" id="ARBA00007975"/>
    </source>
</evidence>
<dbReference type="InterPro" id="IPR017927">
    <property type="entry name" value="FAD-bd_FR_type"/>
</dbReference>
<gene>
    <name evidence="18" type="ORF">MtrunA17_Chr8g0385411</name>
</gene>
<feature type="domain" description="FAD-binding FR-type" evidence="17">
    <location>
        <begin position="572"/>
        <end position="701"/>
    </location>
</feature>
<comment type="subcellular location">
    <subcellularLocation>
        <location evidence="1">Membrane</location>
        <topology evidence="1">Multi-pass membrane protein</topology>
    </subcellularLocation>
</comment>
<dbReference type="GO" id="GO:0016174">
    <property type="term" value="F:NAD(P)H oxidase H2O2-forming activity"/>
    <property type="evidence" value="ECO:0007669"/>
    <property type="project" value="UniProtKB-EC"/>
</dbReference>
<dbReference type="SUPFAM" id="SSF47473">
    <property type="entry name" value="EF-hand"/>
    <property type="match status" value="1"/>
</dbReference>
<comment type="caution">
    <text evidence="18">The sequence shown here is derived from an EMBL/GenBank/DDBJ whole genome shotgun (WGS) entry which is preliminary data.</text>
</comment>
<evidence type="ECO:0000259" key="17">
    <source>
        <dbReference type="PROSITE" id="PS51384"/>
    </source>
</evidence>
<feature type="transmembrane region" description="Helical" evidence="15">
    <location>
        <begin position="554"/>
        <end position="572"/>
    </location>
</feature>
<dbReference type="PROSITE" id="PS50222">
    <property type="entry name" value="EF_HAND_2"/>
    <property type="match status" value="1"/>
</dbReference>
<feature type="transmembrane region" description="Helical" evidence="15">
    <location>
        <begin position="427"/>
        <end position="445"/>
    </location>
</feature>
<evidence type="ECO:0000256" key="3">
    <source>
        <dbReference type="ARBA" id="ARBA00022553"/>
    </source>
</evidence>
<evidence type="ECO:0000256" key="1">
    <source>
        <dbReference type="ARBA" id="ARBA00004141"/>
    </source>
</evidence>
<dbReference type="InterPro" id="IPR013130">
    <property type="entry name" value="Fe3_Rdtase_TM_dom"/>
</dbReference>
<dbReference type="Pfam" id="PF08022">
    <property type="entry name" value="FAD_binding_8"/>
    <property type="match status" value="1"/>
</dbReference>
<keyword evidence="12 18" id="KW-0560">Oxidoreductase</keyword>
<dbReference type="AlphaFoldDB" id="A0A396GS74"/>
<dbReference type="Gene3D" id="1.10.238.10">
    <property type="entry name" value="EF-hand"/>
    <property type="match status" value="1"/>
</dbReference>
<evidence type="ECO:0000256" key="10">
    <source>
        <dbReference type="ARBA" id="ARBA00022857"/>
    </source>
</evidence>
<evidence type="ECO:0000256" key="14">
    <source>
        <dbReference type="SAM" id="MobiDB-lite"/>
    </source>
</evidence>
<dbReference type="InterPro" id="IPR039261">
    <property type="entry name" value="FNR_nucleotide-bd"/>
</dbReference>
<keyword evidence="3" id="KW-0597">Phosphoprotein</keyword>
<name>A0A396GS74_MEDTR</name>
<dbReference type="SFLD" id="SFLDG01169">
    <property type="entry name" value="NADPH_oxidase_subgroup_(NOX)"/>
    <property type="match status" value="1"/>
</dbReference>
<dbReference type="FunFam" id="3.40.50.80:FF:000007">
    <property type="entry name" value="Respiratory burst oxidase protein A"/>
    <property type="match status" value="1"/>
</dbReference>
<dbReference type="FunFam" id="1.10.238.10:FF:000049">
    <property type="entry name" value="Respiratory burst oxidase homolog A"/>
    <property type="match status" value="1"/>
</dbReference>
<dbReference type="Pfam" id="PF01794">
    <property type="entry name" value="Ferric_reduct"/>
    <property type="match status" value="1"/>
</dbReference>
<evidence type="ECO:0000256" key="7">
    <source>
        <dbReference type="ARBA" id="ARBA00022723"/>
    </source>
</evidence>
<dbReference type="PROSITE" id="PS00018">
    <property type="entry name" value="EF_HAND_1"/>
    <property type="match status" value="1"/>
</dbReference>
<proteinExistence type="inferred from homology"/>
<keyword evidence="6 15" id="KW-0812">Transmembrane</keyword>
<dbReference type="InterPro" id="IPR018247">
    <property type="entry name" value="EF_Hand_1_Ca_BS"/>
</dbReference>